<reference evidence="4 5" key="1">
    <citation type="submission" date="2019-11" db="EMBL/GenBank/DDBJ databases">
        <authorList>
            <person name="Li X.-J."/>
            <person name="Feng X.-M."/>
        </authorList>
    </citation>
    <scope>NUCLEOTIDE SEQUENCE [LARGE SCALE GENOMIC DNA]</scope>
    <source>
        <strain evidence="4 5">XMNu-373</strain>
    </source>
</reference>
<dbReference type="AlphaFoldDB" id="A0A7K3M818"/>
<evidence type="ECO:0000259" key="3">
    <source>
        <dbReference type="Pfam" id="PF09992"/>
    </source>
</evidence>
<keyword evidence="4" id="KW-0326">Glycosidase</keyword>
<gene>
    <name evidence="4" type="ORF">F7O44_18705</name>
</gene>
<dbReference type="InterPro" id="IPR018711">
    <property type="entry name" value="NAGPA"/>
</dbReference>
<organism evidence="4 5">
    <name type="scientific">Phytoactinopolyspora mesophila</name>
    <dbReference type="NCBI Taxonomy" id="2650750"/>
    <lineage>
        <taxon>Bacteria</taxon>
        <taxon>Bacillati</taxon>
        <taxon>Actinomycetota</taxon>
        <taxon>Actinomycetes</taxon>
        <taxon>Jiangellales</taxon>
        <taxon>Jiangellaceae</taxon>
        <taxon>Phytoactinopolyspora</taxon>
    </lineage>
</organism>
<proteinExistence type="predicted"/>
<accession>A0A7K3M818</accession>
<evidence type="ECO:0000313" key="5">
    <source>
        <dbReference type="Proteomes" id="UP000460435"/>
    </source>
</evidence>
<feature type="region of interest" description="Disordered" evidence="1">
    <location>
        <begin position="393"/>
        <end position="417"/>
    </location>
</feature>
<feature type="domain" description="Phosphodiester glycosidase" evidence="3">
    <location>
        <begin position="241"/>
        <end position="415"/>
    </location>
</feature>
<protein>
    <submittedName>
        <fullName evidence="4">Phosphodiester glycosidase family protein</fullName>
    </submittedName>
</protein>
<feature type="chain" id="PRO_5029504094" evidence="2">
    <location>
        <begin position="35"/>
        <end position="417"/>
    </location>
</feature>
<dbReference type="GO" id="GO:0016798">
    <property type="term" value="F:hydrolase activity, acting on glycosyl bonds"/>
    <property type="evidence" value="ECO:0007669"/>
    <property type="project" value="UniProtKB-KW"/>
</dbReference>
<keyword evidence="5" id="KW-1185">Reference proteome</keyword>
<evidence type="ECO:0000256" key="2">
    <source>
        <dbReference type="SAM" id="SignalP"/>
    </source>
</evidence>
<feature type="signal peptide" evidence="2">
    <location>
        <begin position="1"/>
        <end position="34"/>
    </location>
</feature>
<keyword evidence="4" id="KW-0378">Hydrolase</keyword>
<evidence type="ECO:0000313" key="4">
    <source>
        <dbReference type="EMBL" id="NDL59102.1"/>
    </source>
</evidence>
<feature type="compositionally biased region" description="Low complexity" evidence="1">
    <location>
        <begin position="393"/>
        <end position="403"/>
    </location>
</feature>
<dbReference type="RefSeq" id="WP_162451780.1">
    <property type="nucleotide sequence ID" value="NZ_WLZY01000006.1"/>
</dbReference>
<dbReference type="PANTHER" id="PTHR40446">
    <property type="entry name" value="N-ACETYLGLUCOSAMINE-1-PHOSPHODIESTER ALPHA-N-ACETYLGLUCOSAMINIDASE"/>
    <property type="match status" value="1"/>
</dbReference>
<sequence length="417" mass="42534">MTIPRGLRRNVRAAVAVSAGALLVAGLAATGAQAADPAVGHSGPEFQETRPIAPGVQHQRFEMFDAAGDRVEGNLLKVNLKNPNVTLDLLYPGVVSARQPLTTLAGNQGAVAGVNGDFFDVGGTSETDGSNAPVGAAMAAGQDLTGAVPLGQRWGPPLAPETTHVKTVFGVSEHGGQVAELSLEGKLTTPAGVRELDALNQYAIKVGGVGVFTPVWGVADRRRATCGTDTVRNAPCSEETIEVVVTDNVVTEVHDEPRAGAIAENSFVLVGREAGAGSLEHLAPGDPVEIEYGLVPNVEASFDFAIGGTPILREGQPLAGLQTGVREPRTAAGAAADGSTIYLVTIDGRQDHSAGISIHDLAVLMSDLGADSAVNLDGGGSTTMVARERGSSSVSVINSPSGGQQTPVPNGIGIFAR</sequence>
<name>A0A7K3M818_9ACTN</name>
<dbReference type="InterPro" id="IPR006311">
    <property type="entry name" value="TAT_signal"/>
</dbReference>
<comment type="caution">
    <text evidence="4">The sequence shown here is derived from an EMBL/GenBank/DDBJ whole genome shotgun (WGS) entry which is preliminary data.</text>
</comment>
<dbReference type="Proteomes" id="UP000460435">
    <property type="component" value="Unassembled WGS sequence"/>
</dbReference>
<dbReference type="PROSITE" id="PS51318">
    <property type="entry name" value="TAT"/>
    <property type="match status" value="1"/>
</dbReference>
<dbReference type="EMBL" id="WLZY01000006">
    <property type="protein sequence ID" value="NDL59102.1"/>
    <property type="molecule type" value="Genomic_DNA"/>
</dbReference>
<dbReference type="PANTHER" id="PTHR40446:SF2">
    <property type="entry name" value="N-ACETYLGLUCOSAMINE-1-PHOSPHODIESTER ALPHA-N-ACETYLGLUCOSAMINIDASE"/>
    <property type="match status" value="1"/>
</dbReference>
<dbReference type="Pfam" id="PF09992">
    <property type="entry name" value="NAGPA"/>
    <property type="match status" value="1"/>
</dbReference>
<evidence type="ECO:0000256" key="1">
    <source>
        <dbReference type="SAM" id="MobiDB-lite"/>
    </source>
</evidence>
<keyword evidence="2" id="KW-0732">Signal</keyword>